<evidence type="ECO:0000313" key="2">
    <source>
        <dbReference type="EMBL" id="CAD2196005.1"/>
    </source>
</evidence>
<dbReference type="InterPro" id="IPR015897">
    <property type="entry name" value="CHK_kinase-like"/>
</dbReference>
<dbReference type="SUPFAM" id="SSF56112">
    <property type="entry name" value="Protein kinase-like (PK-like)"/>
    <property type="match status" value="1"/>
</dbReference>
<dbReference type="InterPro" id="IPR011009">
    <property type="entry name" value="Kinase-like_dom_sf"/>
</dbReference>
<accession>A0A6V7XA03</accession>
<dbReference type="PANTHER" id="PTHR23020">
    <property type="entry name" value="UNCHARACTERIZED NUCLEAR HORMONE RECEPTOR-RELATED"/>
    <property type="match status" value="1"/>
</dbReference>
<protein>
    <recommendedName>
        <fullName evidence="1">CHK kinase-like domain-containing protein</fullName>
    </recommendedName>
</protein>
<dbReference type="EMBL" id="CAJEWN010001267">
    <property type="protein sequence ID" value="CAD2196005.1"/>
    <property type="molecule type" value="Genomic_DNA"/>
</dbReference>
<organism evidence="2 3">
    <name type="scientific">Meloidogyne enterolobii</name>
    <name type="common">Root-knot nematode worm</name>
    <name type="synonym">Meloidogyne mayaguensis</name>
    <dbReference type="NCBI Taxonomy" id="390850"/>
    <lineage>
        <taxon>Eukaryota</taxon>
        <taxon>Metazoa</taxon>
        <taxon>Ecdysozoa</taxon>
        <taxon>Nematoda</taxon>
        <taxon>Chromadorea</taxon>
        <taxon>Rhabditida</taxon>
        <taxon>Tylenchina</taxon>
        <taxon>Tylenchomorpha</taxon>
        <taxon>Tylenchoidea</taxon>
        <taxon>Meloidogynidae</taxon>
        <taxon>Meloidogyninae</taxon>
        <taxon>Meloidogyne</taxon>
    </lineage>
</organism>
<evidence type="ECO:0000313" key="3">
    <source>
        <dbReference type="Proteomes" id="UP000580250"/>
    </source>
</evidence>
<gene>
    <name evidence="2" type="ORF">MENT_LOCUS49139</name>
</gene>
<dbReference type="OrthoDB" id="5915577at2759"/>
<dbReference type="AlphaFoldDB" id="A0A6V7XA03"/>
<comment type="caution">
    <text evidence="2">The sequence shown here is derived from an EMBL/GenBank/DDBJ whole genome shotgun (WGS) entry which is preliminary data.</text>
</comment>
<feature type="domain" description="CHK kinase-like" evidence="1">
    <location>
        <begin position="57"/>
        <end position="208"/>
    </location>
</feature>
<dbReference type="SMART" id="SM00587">
    <property type="entry name" value="CHK"/>
    <property type="match status" value="1"/>
</dbReference>
<dbReference type="Pfam" id="PF07914">
    <property type="entry name" value="DUF1679"/>
    <property type="match status" value="1"/>
</dbReference>
<evidence type="ECO:0000259" key="1">
    <source>
        <dbReference type="SMART" id="SM00587"/>
    </source>
</evidence>
<dbReference type="InterPro" id="IPR052961">
    <property type="entry name" value="Oxido-Kinase-like_Enzymes"/>
</dbReference>
<dbReference type="PANTHER" id="PTHR23020:SF41">
    <property type="entry name" value="AMINOGLYCOSIDE PHOSPHOTRANSFERASE DOMAIN-CONTAINING PROTEIN"/>
    <property type="match status" value="1"/>
</dbReference>
<proteinExistence type="predicted"/>
<name>A0A6V7XA03_MELEN</name>
<dbReference type="Proteomes" id="UP000580250">
    <property type="component" value="Unassembled WGS sequence"/>
</dbReference>
<reference evidence="2 3" key="1">
    <citation type="submission" date="2020-08" db="EMBL/GenBank/DDBJ databases">
        <authorList>
            <person name="Koutsovoulos G."/>
            <person name="Danchin GJ E."/>
        </authorList>
    </citation>
    <scope>NUCLEOTIDE SEQUENCE [LARGE SCALE GENOMIC DNA]</scope>
</reference>
<sequence>MASFTRMHKNECLFYKMMNDIENPPLPIPKIYFTKNCREEENEEDDKINKLGPQGVILMEDLTGNTHITPLTKGLNEIQIMEVVKYLAHLHAYLSLPKIKKKWQKEFVTIEEMWGQSVAEEFGSAMIEQIMELDDDIVEPFKKIGNLVIKPEFVKWMKEKCENDYGNPMTDISRLMLATVEPDLRRKIEKEGKILELYLNELNKKLVELGMEKVNYGIEEVCNL</sequence>
<dbReference type="InterPro" id="IPR012877">
    <property type="entry name" value="Dhs-27"/>
</dbReference>